<feature type="compositionally biased region" description="Low complexity" evidence="1">
    <location>
        <begin position="221"/>
        <end position="235"/>
    </location>
</feature>
<feature type="transmembrane region" description="Helical" evidence="2">
    <location>
        <begin position="179"/>
        <end position="202"/>
    </location>
</feature>
<organism evidence="3 4">
    <name type="scientific">Streptomyces justiciae</name>
    <dbReference type="NCBI Taxonomy" id="2780140"/>
    <lineage>
        <taxon>Bacteria</taxon>
        <taxon>Bacillati</taxon>
        <taxon>Actinomycetota</taxon>
        <taxon>Actinomycetes</taxon>
        <taxon>Kitasatosporales</taxon>
        <taxon>Streptomycetaceae</taxon>
        <taxon>Streptomyces</taxon>
    </lineage>
</organism>
<accession>A0ABU3LKV2</accession>
<evidence type="ECO:0000313" key="3">
    <source>
        <dbReference type="EMBL" id="MDT7839773.1"/>
    </source>
</evidence>
<sequence length="357" mass="37544">MTITAGAPPAQGPRADHALGFVTGGVIGASLTAFVSGCVVGKASLIVGGLVLPAVTGLLFLLVTQPRRAREAAAVPRTALAVIESLEAVEGVASDVPTRFELSVAPDDDPAFRVEIRQSVNRVELADYRPRGIVVVEYPPDRPWKLRIVRRPTPEWEERAAGARVDSVPGPAMRSESPAGCAGCFLTLLGLLLGVAAVLLLFRADLFDRDEGRGGALPEPSVSSSSFATSMTSETGTVSLDPGRSMLDEGELRAAVESLTQGADRHGAFTLVAQERLLTVVFAPESLSGFDPRSLPYDRLPALVEEAGNGAGSRRSWQLTAENVTGSVTIRIVVTGDRGTRTLEADEHGKVLSRSGS</sequence>
<protein>
    <submittedName>
        <fullName evidence="3">Uncharacterized protein</fullName>
    </submittedName>
</protein>
<dbReference type="Proteomes" id="UP001257948">
    <property type="component" value="Unassembled WGS sequence"/>
</dbReference>
<keyword evidence="2" id="KW-0812">Transmembrane</keyword>
<proteinExistence type="predicted"/>
<evidence type="ECO:0000256" key="1">
    <source>
        <dbReference type="SAM" id="MobiDB-lite"/>
    </source>
</evidence>
<feature type="transmembrane region" description="Helical" evidence="2">
    <location>
        <begin position="18"/>
        <end position="37"/>
    </location>
</feature>
<feature type="region of interest" description="Disordered" evidence="1">
    <location>
        <begin position="213"/>
        <end position="244"/>
    </location>
</feature>
<evidence type="ECO:0000256" key="2">
    <source>
        <dbReference type="SAM" id="Phobius"/>
    </source>
</evidence>
<evidence type="ECO:0000313" key="4">
    <source>
        <dbReference type="Proteomes" id="UP001257948"/>
    </source>
</evidence>
<comment type="caution">
    <text evidence="3">The sequence shown here is derived from an EMBL/GenBank/DDBJ whole genome shotgun (WGS) entry which is preliminary data.</text>
</comment>
<keyword evidence="4" id="KW-1185">Reference proteome</keyword>
<gene>
    <name evidence="3" type="ORF">RQC66_03415</name>
</gene>
<dbReference type="EMBL" id="JAVTLL010000002">
    <property type="protein sequence ID" value="MDT7839773.1"/>
    <property type="molecule type" value="Genomic_DNA"/>
</dbReference>
<dbReference type="RefSeq" id="WP_314197830.1">
    <property type="nucleotide sequence ID" value="NZ_JAVTLL010000002.1"/>
</dbReference>
<reference evidence="4" key="1">
    <citation type="submission" date="2023-07" db="EMBL/GenBank/DDBJ databases">
        <title>Draft genome sequence of the endophytic actinobacterium Streptomyces justiciae WPN32, a potential antibiotic producer.</title>
        <authorList>
            <person name="Yasawong M."/>
            <person name="Pana W."/>
            <person name="Ganta P."/>
            <person name="Santapan N."/>
            <person name="Songngamsuk T."/>
            <person name="Phatcharaharikarn M."/>
            <person name="Kerdtoob S."/>
            <person name="Nantapong N."/>
        </authorList>
    </citation>
    <scope>NUCLEOTIDE SEQUENCE [LARGE SCALE GENOMIC DNA]</scope>
    <source>
        <strain evidence="4">WPN32</strain>
    </source>
</reference>
<keyword evidence="2" id="KW-0472">Membrane</keyword>
<feature type="transmembrane region" description="Helical" evidence="2">
    <location>
        <begin position="43"/>
        <end position="63"/>
    </location>
</feature>
<keyword evidence="2" id="KW-1133">Transmembrane helix</keyword>
<name>A0ABU3LKV2_9ACTN</name>